<evidence type="ECO:0000313" key="3">
    <source>
        <dbReference type="Proteomes" id="UP000076842"/>
    </source>
</evidence>
<evidence type="ECO:0000313" key="2">
    <source>
        <dbReference type="EMBL" id="KZT50174.1"/>
    </source>
</evidence>
<dbReference type="SUPFAM" id="SSF48452">
    <property type="entry name" value="TPR-like"/>
    <property type="match status" value="1"/>
</dbReference>
<dbReference type="AlphaFoldDB" id="A0A165C309"/>
<accession>A0A165C309</accession>
<reference evidence="2 3" key="1">
    <citation type="journal article" date="2016" name="Mol. Biol. Evol.">
        <title>Comparative Genomics of Early-Diverging Mushroom-Forming Fungi Provides Insights into the Origins of Lignocellulose Decay Capabilities.</title>
        <authorList>
            <person name="Nagy L.G."/>
            <person name="Riley R."/>
            <person name="Tritt A."/>
            <person name="Adam C."/>
            <person name="Daum C."/>
            <person name="Floudas D."/>
            <person name="Sun H."/>
            <person name="Yadav J.S."/>
            <person name="Pangilinan J."/>
            <person name="Larsson K.H."/>
            <person name="Matsuura K."/>
            <person name="Barry K."/>
            <person name="Labutti K."/>
            <person name="Kuo R."/>
            <person name="Ohm R.A."/>
            <person name="Bhattacharya S.S."/>
            <person name="Shirouzu T."/>
            <person name="Yoshinaga Y."/>
            <person name="Martin F.M."/>
            <person name="Grigoriev I.V."/>
            <person name="Hibbett D.S."/>
        </authorList>
    </citation>
    <scope>NUCLEOTIDE SEQUENCE [LARGE SCALE GENOMIC DNA]</scope>
    <source>
        <strain evidence="2 3">HHB12733</strain>
    </source>
</reference>
<organism evidence="2 3">
    <name type="scientific">Calocera cornea HHB12733</name>
    <dbReference type="NCBI Taxonomy" id="1353952"/>
    <lineage>
        <taxon>Eukaryota</taxon>
        <taxon>Fungi</taxon>
        <taxon>Dikarya</taxon>
        <taxon>Basidiomycota</taxon>
        <taxon>Agaricomycotina</taxon>
        <taxon>Dacrymycetes</taxon>
        <taxon>Dacrymycetales</taxon>
        <taxon>Dacrymycetaceae</taxon>
        <taxon>Calocera</taxon>
    </lineage>
</organism>
<name>A0A165C309_9BASI</name>
<gene>
    <name evidence="2" type="ORF">CALCODRAFT_504991</name>
</gene>
<protein>
    <recommendedName>
        <fullName evidence="4">TPR-like protein</fullName>
    </recommendedName>
</protein>
<evidence type="ECO:0008006" key="4">
    <source>
        <dbReference type="Google" id="ProtNLM"/>
    </source>
</evidence>
<dbReference type="InterPro" id="IPR011990">
    <property type="entry name" value="TPR-like_helical_dom_sf"/>
</dbReference>
<sequence length="427" mass="48238">MMLSVPEAFTRCRWSTGNNVDEVIHCIRKHARNGNHQQVIACAQSASDARLEHPAICWYCAVALFSCGEFVEAAAEFRRFELDAGSFTDREAASHVAACKCFLLAGDARRSLRFATRALDFFCKGTNVRAMQNLTNIRDVTQQVYDEYVDLPHIELQNIPATRWAESQLTMARLKTISPEWSDAESTVRLCCEMAMRAGDHQAARVYASCLRDRPAVSAESHFCIAHHAFLADDISEARIALNAALGQDPAHMEGVKLQVTIEALEVLRRCTPPDPQGVLRCLRRERPSWEAHVSLMQWNCTEELIRTSLSERRLDGIQELVQSLQDCLSREYDAELQSRLSSVRAAVAEIQAAVTRFEETKQWRGEAERKRKQVEATVTDVEDRAKRARKEKCIDIEEQRKLITQLKGGHLEQGIAGHTQTGTTRR</sequence>
<dbReference type="InParanoid" id="A0A165C309"/>
<keyword evidence="3" id="KW-1185">Reference proteome</keyword>
<dbReference type="Proteomes" id="UP000076842">
    <property type="component" value="Unassembled WGS sequence"/>
</dbReference>
<dbReference type="EMBL" id="KV424215">
    <property type="protein sequence ID" value="KZT50174.1"/>
    <property type="molecule type" value="Genomic_DNA"/>
</dbReference>
<feature type="coiled-coil region" evidence="1">
    <location>
        <begin position="365"/>
        <end position="392"/>
    </location>
</feature>
<proteinExistence type="predicted"/>
<keyword evidence="1" id="KW-0175">Coiled coil</keyword>
<evidence type="ECO:0000256" key="1">
    <source>
        <dbReference type="SAM" id="Coils"/>
    </source>
</evidence>
<dbReference type="Gene3D" id="1.25.40.10">
    <property type="entry name" value="Tetratricopeptide repeat domain"/>
    <property type="match status" value="1"/>
</dbReference>